<organism evidence="1 2">
    <name type="scientific">Naganishia vaughanmartiniae</name>
    <dbReference type="NCBI Taxonomy" id="1424756"/>
    <lineage>
        <taxon>Eukaryota</taxon>
        <taxon>Fungi</taxon>
        <taxon>Dikarya</taxon>
        <taxon>Basidiomycota</taxon>
        <taxon>Agaricomycotina</taxon>
        <taxon>Tremellomycetes</taxon>
        <taxon>Filobasidiales</taxon>
        <taxon>Filobasidiaceae</taxon>
        <taxon>Naganishia</taxon>
    </lineage>
</organism>
<gene>
    <name evidence="1" type="ORF">QFC22_003287</name>
</gene>
<comment type="caution">
    <text evidence="1">The sequence shown here is derived from an EMBL/GenBank/DDBJ whole genome shotgun (WGS) entry which is preliminary data.</text>
</comment>
<sequence length="534" mass="57474">MMLPFVLASALVAPSIVNAASSIGLPPSLPKYSKTLNKDFLGLSIEMDRWTSWAGAAVGQPNPFVNQVLSNLASLTGSAVPLRVGANSEDRGLLEPNQQVANVTFPAPTPLVPYPEAEHIGIGRDFYALSQNLPDGTSFTWGINLRINNRTETVGQATQLHDTFYGSTKQALSKVSLNTIEIGNEWSHLISPPCVTEQIDFYNNAQLRRSYPGYDIFAYAKQWADFGGQVVDLFSKESRGPKLQIGAYVDYPNYVWTPPATFGTGVLDTKAGKNLDNFCAHNYQASKGGVFMNNATTDPKSGALMARANTRGSIARHSQAAAQSKDVGLEYVLGESNSYANHGVPGISDSAEAAIWLLDFGLNAAANGIARMFMHEGVGFAYNLIQPVAIQGSNPTTRPKIQAPYYGAVMVNEAIGTGKDTKVAELTTNSSKVAAHGIWEGDRLMRVAVVNNQVYLPGMNRTIETIDIQGYAGDRKVSIKRFTPPSANATQGLTWGGVSYEAADGKPTGQVVEQWLNGTSFTMQATEAVLLCFK</sequence>
<name>A0ACC2X711_9TREE</name>
<protein>
    <submittedName>
        <fullName evidence="1">Uncharacterized protein</fullName>
    </submittedName>
</protein>
<proteinExistence type="predicted"/>
<dbReference type="Proteomes" id="UP001243375">
    <property type="component" value="Unassembled WGS sequence"/>
</dbReference>
<evidence type="ECO:0000313" key="1">
    <source>
        <dbReference type="EMBL" id="KAJ9119578.1"/>
    </source>
</evidence>
<accession>A0ACC2X711</accession>
<keyword evidence="2" id="KW-1185">Reference proteome</keyword>
<dbReference type="EMBL" id="JASBWU010000008">
    <property type="protein sequence ID" value="KAJ9119578.1"/>
    <property type="molecule type" value="Genomic_DNA"/>
</dbReference>
<reference evidence="1" key="1">
    <citation type="submission" date="2023-04" db="EMBL/GenBank/DDBJ databases">
        <title>Draft Genome sequencing of Naganishia species isolated from polar environments using Oxford Nanopore Technology.</title>
        <authorList>
            <person name="Leo P."/>
            <person name="Venkateswaran K."/>
        </authorList>
    </citation>
    <scope>NUCLEOTIDE SEQUENCE</scope>
    <source>
        <strain evidence="1">MNA-CCFEE 5425</strain>
    </source>
</reference>
<evidence type="ECO:0000313" key="2">
    <source>
        <dbReference type="Proteomes" id="UP001243375"/>
    </source>
</evidence>